<proteinExistence type="predicted"/>
<keyword evidence="2" id="KW-1185">Reference proteome</keyword>
<protein>
    <submittedName>
        <fullName evidence="1">Uncharacterized protein</fullName>
    </submittedName>
</protein>
<sequence length="259" mass="28706">MARRTVSTGRLEVCQDFAILDSEGEVLELPTRSRVRLTFVEDARAHKPPDLAELEGATAMPLGGAQGRDPSDQHEPGGATTLSTADERRPPVSDLWEQLEALERTKCDWEQEREALESWRGALELERETGGGKPSKMSGLLPRNWKANSGVGRPWKPEIITGEKVFLKSNSSETSLPGTMSWSTFQLQAPWRGCLKALESQGEIEAALQRRERDKLQCDREALTGRERELAAREALLQRDLGAPQVTLPSWRGSPASIP</sequence>
<dbReference type="Proteomes" id="UP000827872">
    <property type="component" value="Linkage Group LG07"/>
</dbReference>
<evidence type="ECO:0000313" key="2">
    <source>
        <dbReference type="Proteomes" id="UP000827872"/>
    </source>
</evidence>
<dbReference type="EMBL" id="CM037620">
    <property type="protein sequence ID" value="KAH7995132.1"/>
    <property type="molecule type" value="Genomic_DNA"/>
</dbReference>
<name>A0ACB8ER31_9SAUR</name>
<comment type="caution">
    <text evidence="1">The sequence shown here is derived from an EMBL/GenBank/DDBJ whole genome shotgun (WGS) entry which is preliminary data.</text>
</comment>
<accession>A0ACB8ER31</accession>
<organism evidence="1 2">
    <name type="scientific">Sphaerodactylus townsendi</name>
    <dbReference type="NCBI Taxonomy" id="933632"/>
    <lineage>
        <taxon>Eukaryota</taxon>
        <taxon>Metazoa</taxon>
        <taxon>Chordata</taxon>
        <taxon>Craniata</taxon>
        <taxon>Vertebrata</taxon>
        <taxon>Euteleostomi</taxon>
        <taxon>Lepidosauria</taxon>
        <taxon>Squamata</taxon>
        <taxon>Bifurcata</taxon>
        <taxon>Gekkota</taxon>
        <taxon>Sphaerodactylidae</taxon>
        <taxon>Sphaerodactylus</taxon>
    </lineage>
</organism>
<evidence type="ECO:0000313" key="1">
    <source>
        <dbReference type="EMBL" id="KAH7995132.1"/>
    </source>
</evidence>
<reference evidence="1" key="1">
    <citation type="submission" date="2021-08" db="EMBL/GenBank/DDBJ databases">
        <title>The first chromosome-level gecko genome reveals the dynamic sex chromosomes of Neotropical dwarf geckos (Sphaerodactylidae: Sphaerodactylus).</title>
        <authorList>
            <person name="Pinto B.J."/>
            <person name="Keating S.E."/>
            <person name="Gamble T."/>
        </authorList>
    </citation>
    <scope>NUCLEOTIDE SEQUENCE</scope>
    <source>
        <strain evidence="1">TG3544</strain>
    </source>
</reference>
<gene>
    <name evidence="1" type="ORF">K3G42_022004</name>
</gene>